<dbReference type="InterPro" id="IPR036291">
    <property type="entry name" value="NAD(P)-bd_dom_sf"/>
</dbReference>
<dbReference type="Gene3D" id="3.40.50.720">
    <property type="entry name" value="NAD(P)-binding Rossmann-like Domain"/>
    <property type="match status" value="1"/>
</dbReference>
<dbReference type="PRINTS" id="PR00081">
    <property type="entry name" value="GDHRDH"/>
</dbReference>
<sequence length="247" mass="26680">MQRLRMTNKVFLVTGGARGIGKGICQQLAECDAIVFAVDVDEQAGFKLVDDNPLIRFRQADVTQQSELMCIIDEIETQYGRLDGLVNNAAISNPYNAPLAELALTDWQRTIDINLTAPLMLTQLALPLLKASNGSVINIASTRAAQAEANTEAYCASKGGLVSLSKALAVSLGPEVRVNCISPGWIHTNDEEVLREIDHQQHLTGRVGTVKDIANLSAFLLSTDAGFITGENFTVDGGMTKKMIYAE</sequence>
<name>A0A178KKK2_9GAMM</name>
<reference evidence="3 4" key="1">
    <citation type="submission" date="2016-03" db="EMBL/GenBank/DDBJ databases">
        <title>Photobacterium proteolyticum sp. nov. a protease producing bacterium isolated from ocean sediments of Laizhou Bay.</title>
        <authorList>
            <person name="Li Y."/>
        </authorList>
    </citation>
    <scope>NUCLEOTIDE SEQUENCE [LARGE SCALE GENOMIC DNA]</scope>
    <source>
        <strain evidence="3 4">R-40508</strain>
    </source>
</reference>
<dbReference type="PANTHER" id="PTHR43639:SF1">
    <property type="entry name" value="SHORT-CHAIN DEHYDROGENASE_REDUCTASE FAMILY PROTEIN"/>
    <property type="match status" value="1"/>
</dbReference>
<dbReference type="Pfam" id="PF13561">
    <property type="entry name" value="adh_short_C2"/>
    <property type="match status" value="1"/>
</dbReference>
<organism evidence="3 4">
    <name type="scientific">Photobacterium jeanii</name>
    <dbReference type="NCBI Taxonomy" id="858640"/>
    <lineage>
        <taxon>Bacteria</taxon>
        <taxon>Pseudomonadati</taxon>
        <taxon>Pseudomonadota</taxon>
        <taxon>Gammaproteobacteria</taxon>
        <taxon>Vibrionales</taxon>
        <taxon>Vibrionaceae</taxon>
        <taxon>Photobacterium</taxon>
    </lineage>
</organism>
<keyword evidence="4" id="KW-1185">Reference proteome</keyword>
<dbReference type="InterPro" id="IPR002347">
    <property type="entry name" value="SDR_fam"/>
</dbReference>
<dbReference type="PROSITE" id="PS00061">
    <property type="entry name" value="ADH_SHORT"/>
    <property type="match status" value="1"/>
</dbReference>
<dbReference type="STRING" id="858640.A3K86_03040"/>
<dbReference type="InterPro" id="IPR020904">
    <property type="entry name" value="Sc_DH/Rdtase_CS"/>
</dbReference>
<dbReference type="GO" id="GO:0016491">
    <property type="term" value="F:oxidoreductase activity"/>
    <property type="evidence" value="ECO:0007669"/>
    <property type="project" value="UniProtKB-KW"/>
</dbReference>
<dbReference type="AlphaFoldDB" id="A0A178KKK2"/>
<proteinExistence type="inferred from homology"/>
<keyword evidence="2" id="KW-0560">Oxidoreductase</keyword>
<comment type="similarity">
    <text evidence="1">Belongs to the short-chain dehydrogenases/reductases (SDR) family.</text>
</comment>
<evidence type="ECO:0000313" key="3">
    <source>
        <dbReference type="EMBL" id="OAN17908.1"/>
    </source>
</evidence>
<protein>
    <submittedName>
        <fullName evidence="3">Short-chain dehydrogenase</fullName>
    </submittedName>
</protein>
<dbReference type="PRINTS" id="PR00080">
    <property type="entry name" value="SDRFAMILY"/>
</dbReference>
<dbReference type="PANTHER" id="PTHR43639">
    <property type="entry name" value="OXIDOREDUCTASE, SHORT-CHAIN DEHYDROGENASE/REDUCTASE FAMILY (AFU_ORTHOLOGUE AFUA_5G02870)"/>
    <property type="match status" value="1"/>
</dbReference>
<comment type="caution">
    <text evidence="3">The sequence shown here is derived from an EMBL/GenBank/DDBJ whole genome shotgun (WGS) entry which is preliminary data.</text>
</comment>
<accession>A0A178KKK2</accession>
<evidence type="ECO:0000313" key="4">
    <source>
        <dbReference type="Proteomes" id="UP000078503"/>
    </source>
</evidence>
<dbReference type="FunFam" id="3.40.50.720:FF:000084">
    <property type="entry name" value="Short-chain dehydrogenase reductase"/>
    <property type="match status" value="1"/>
</dbReference>
<dbReference type="Proteomes" id="UP000078503">
    <property type="component" value="Unassembled WGS sequence"/>
</dbReference>
<evidence type="ECO:0000256" key="1">
    <source>
        <dbReference type="ARBA" id="ARBA00006484"/>
    </source>
</evidence>
<evidence type="ECO:0000256" key="2">
    <source>
        <dbReference type="ARBA" id="ARBA00023002"/>
    </source>
</evidence>
<dbReference type="SUPFAM" id="SSF51735">
    <property type="entry name" value="NAD(P)-binding Rossmann-fold domains"/>
    <property type="match status" value="1"/>
</dbReference>
<gene>
    <name evidence="3" type="ORF">A3K86_03040</name>
</gene>
<dbReference type="EMBL" id="LVHF01000012">
    <property type="protein sequence ID" value="OAN17908.1"/>
    <property type="molecule type" value="Genomic_DNA"/>
</dbReference>